<dbReference type="OrthoDB" id="9805301at2"/>
<protein>
    <submittedName>
        <fullName evidence="4">LPXTG-motif cell wall anchor domain-containing protein</fullName>
        <ecNumber evidence="4">3.1.3.2</ecNumber>
    </submittedName>
</protein>
<dbReference type="InterPro" id="IPR000326">
    <property type="entry name" value="PAP2/HPO"/>
</dbReference>
<proteinExistence type="predicted"/>
<dbReference type="RefSeq" id="WP_051921921.1">
    <property type="nucleotide sequence ID" value="NZ_JGZI01000010.1"/>
</dbReference>
<evidence type="ECO:0000313" key="4">
    <source>
        <dbReference type="EMBL" id="KFI81612.1"/>
    </source>
</evidence>
<dbReference type="EMBL" id="JGZI01000010">
    <property type="protein sequence ID" value="KFI81612.1"/>
    <property type="molecule type" value="Genomic_DNA"/>
</dbReference>
<dbReference type="PANTHER" id="PTHR37957:SF1">
    <property type="entry name" value="PHYTASE-LIKE DOMAIN-CONTAINING PROTEIN"/>
    <property type="match status" value="1"/>
</dbReference>
<dbReference type="eggNOG" id="COG0737">
    <property type="taxonomic scope" value="Bacteria"/>
</dbReference>
<dbReference type="SMART" id="SM00014">
    <property type="entry name" value="acidPPc"/>
    <property type="match status" value="1"/>
</dbReference>
<gene>
    <name evidence="4" type="ORF">BPSY_2024</name>
</gene>
<dbReference type="InterPro" id="IPR001011">
    <property type="entry name" value="Acid_Pase_classA_bac"/>
</dbReference>
<dbReference type="GeneID" id="98299127"/>
<keyword evidence="2" id="KW-0472">Membrane</keyword>
<keyword evidence="2" id="KW-1133">Transmembrane helix</keyword>
<comment type="caution">
    <text evidence="4">The sequence shown here is derived from an EMBL/GenBank/DDBJ whole genome shotgun (WGS) entry which is preliminary data.</text>
</comment>
<dbReference type="AlphaFoldDB" id="A0A087CEB2"/>
<organism evidence="4 5">
    <name type="scientific">Bifidobacterium psychraerophilum</name>
    <dbReference type="NCBI Taxonomy" id="218140"/>
    <lineage>
        <taxon>Bacteria</taxon>
        <taxon>Bacillati</taxon>
        <taxon>Actinomycetota</taxon>
        <taxon>Actinomycetes</taxon>
        <taxon>Bifidobacteriales</taxon>
        <taxon>Bifidobacteriaceae</taxon>
        <taxon>Bifidobacterium</taxon>
    </lineage>
</organism>
<dbReference type="SUPFAM" id="SSF101898">
    <property type="entry name" value="NHL repeat"/>
    <property type="match status" value="1"/>
</dbReference>
<dbReference type="eggNOG" id="COG4222">
    <property type="taxonomic scope" value="Bacteria"/>
</dbReference>
<feature type="domain" description="Phosphatidic acid phosphatase type 2/haloperoxidase" evidence="3">
    <location>
        <begin position="515"/>
        <end position="648"/>
    </location>
</feature>
<keyword evidence="5" id="KW-1185">Reference proteome</keyword>
<dbReference type="eggNOG" id="COG0671">
    <property type="taxonomic scope" value="Bacteria"/>
</dbReference>
<feature type="compositionally biased region" description="Low complexity" evidence="1">
    <location>
        <begin position="829"/>
        <end position="847"/>
    </location>
</feature>
<dbReference type="PRINTS" id="PR00483">
    <property type="entry name" value="BACPHPHTASE"/>
</dbReference>
<dbReference type="PANTHER" id="PTHR37957">
    <property type="entry name" value="BLR7070 PROTEIN"/>
    <property type="match status" value="1"/>
</dbReference>
<evidence type="ECO:0000256" key="2">
    <source>
        <dbReference type="SAM" id="Phobius"/>
    </source>
</evidence>
<name>A0A087CEB2_9BIFI</name>
<keyword evidence="2" id="KW-0812">Transmembrane</keyword>
<dbReference type="EC" id="3.1.3.2" evidence="4"/>
<evidence type="ECO:0000256" key="1">
    <source>
        <dbReference type="SAM" id="MobiDB-lite"/>
    </source>
</evidence>
<sequence>MLENRESRHARRWVVAIAAAAVCVTTINVGAIPAAQAAETNTVPGAVAAPSDACSADVSMAGYTDALDNVSYKNEKVGGLSSLAWDQQSDSYVSSLDNNGDTTARIWFLGNDMSKPAITRDPLILKDQSGTAYTGNTSDNEGLAVLPDGDYLVSSETEPSIRIFGRDGVQKSELAVPDRFRVHNDSTAPSGEASNNLTLEGLTISPAGHQIVAAMEGTLSGDASSSDTLSRRFLVYRDDLSGAQGQWKLSKQVAFKVADSAKGVSEIAALSDDSVLVLQRSFSKTSGNDVILSKASGLSSEVDVSSVSNLSAAPSTDFLASRTLANLTNCKTLGATAKAGATQKNPLMDNYEGMAITNRDGDSAALSIISDNNFGATQTTRVLNLNIDTADYESDGNQPDLVSLLGDFSSLWKASTPFVSGDLSTFGKGVVGNASVLRHNDELTSAINKAAAKGSDGTNPTAQQQRALIDSDYKLGETLPDSLGPVLGKYLSQGIADGSLPIFTKLFTQTNQTGYGVSTLGDYLSTSKAKNTFNHPRPYVDRTNAGYPAAGLDATVDIVKVPVWTDSNGSKHDPSYDSMVTSGSFPSGHTTYATSGAVGLATLLPELAPEILARGSEAGNNRIVLGVHYPLDIIGGRIDGDVANVARWSDPTFVKDQLQPARQELVAYLSKQCAASGYGSTLAQCIEATGANGANGYTNAFVDPVSTQAVTDRSSAIKAYQSRMTYGFTASGNQTTALQKAVSTSVEQVPQGAENLLTVAYPTLTSAQRREVLAKTALPVSGNPLQSSSQGYYNLDLASAMSAKVTLDSKGNVLSVTAGQSVPSVVKASSNDTGNGGSNSPSTPNPGKSAKQGNPSGGKGGNSGTPAHVSTGKESSTPLAKTGSDVLALGTVSIVILLMGASLVVMRIRRRNS</sequence>
<dbReference type="InterPro" id="IPR027372">
    <property type="entry name" value="Phytase-like_dom"/>
</dbReference>
<feature type="region of interest" description="Disordered" evidence="1">
    <location>
        <begin position="825"/>
        <end position="881"/>
    </location>
</feature>
<dbReference type="InterPro" id="IPR036938">
    <property type="entry name" value="PAP2/HPO_sf"/>
</dbReference>
<dbReference type="Pfam" id="PF13449">
    <property type="entry name" value="Phytase-like"/>
    <property type="match status" value="1"/>
</dbReference>
<evidence type="ECO:0000259" key="3">
    <source>
        <dbReference type="SMART" id="SM00014"/>
    </source>
</evidence>
<dbReference type="Proteomes" id="UP000029050">
    <property type="component" value="Unassembled WGS sequence"/>
</dbReference>
<dbReference type="Pfam" id="PF01569">
    <property type="entry name" value="PAP2"/>
    <property type="match status" value="1"/>
</dbReference>
<dbReference type="Gene3D" id="1.20.144.10">
    <property type="entry name" value="Phosphatidic acid phosphatase type 2/haloperoxidase"/>
    <property type="match status" value="1"/>
</dbReference>
<evidence type="ECO:0000313" key="5">
    <source>
        <dbReference type="Proteomes" id="UP000029050"/>
    </source>
</evidence>
<dbReference type="STRING" id="218140.BPSY_2024"/>
<reference evidence="4 5" key="1">
    <citation type="submission" date="2014-03" db="EMBL/GenBank/DDBJ databases">
        <title>Genomics of Bifidobacteria.</title>
        <authorList>
            <person name="Ventura M."/>
            <person name="Milani C."/>
            <person name="Lugli G.A."/>
        </authorList>
    </citation>
    <scope>NUCLEOTIDE SEQUENCE [LARGE SCALE GENOMIC DNA]</scope>
    <source>
        <strain evidence="4 5">LMG 21775</strain>
    </source>
</reference>
<accession>A0A087CEB2</accession>
<keyword evidence="4" id="KW-0378">Hydrolase</keyword>
<dbReference type="SUPFAM" id="SSF48317">
    <property type="entry name" value="Acid phosphatase/Vanadium-dependent haloperoxidase"/>
    <property type="match status" value="1"/>
</dbReference>
<dbReference type="GO" id="GO:0030288">
    <property type="term" value="C:outer membrane-bounded periplasmic space"/>
    <property type="evidence" value="ECO:0007669"/>
    <property type="project" value="InterPro"/>
</dbReference>
<feature type="transmembrane region" description="Helical" evidence="2">
    <location>
        <begin position="886"/>
        <end position="906"/>
    </location>
</feature>
<dbReference type="CDD" id="cd03397">
    <property type="entry name" value="PAP2_acid_phosphatase"/>
    <property type="match status" value="1"/>
</dbReference>
<dbReference type="GO" id="GO:0003993">
    <property type="term" value="F:acid phosphatase activity"/>
    <property type="evidence" value="ECO:0007669"/>
    <property type="project" value="UniProtKB-EC"/>
</dbReference>